<keyword evidence="1" id="KW-0812">Transmembrane</keyword>
<protein>
    <submittedName>
        <fullName evidence="2">Uncharacterized protein</fullName>
    </submittedName>
</protein>
<comment type="caution">
    <text evidence="2">The sequence shown here is derived from an EMBL/GenBank/DDBJ whole genome shotgun (WGS) entry which is preliminary data.</text>
</comment>
<keyword evidence="1" id="KW-1133">Transmembrane helix</keyword>
<name>A0A556VV71_BAGYA</name>
<accession>A0A556VV71</accession>
<dbReference type="AlphaFoldDB" id="A0A556VV71"/>
<gene>
    <name evidence="2" type="ORF">Baya_16236</name>
</gene>
<dbReference type="Proteomes" id="UP000319801">
    <property type="component" value="Unassembled WGS sequence"/>
</dbReference>
<sequence>MFNEGHGIYKDRNLERTFGSDAVIIGRAQVDIVPQWCFQQKSWAVDEMFLNSIVEQSPAVTLVAPAVTLVATSCYSGGYYLLLWWLPAVTLVATSCYSGGYQLLLWWHQLCYTGGYQLFSGWLYYLVPAVTGGYQLYSGGYCYWWSVPAVTLVAPAVTLVATSVYGAFYFWWLLAVTLVATSCYSGGYQLLLWWLPAVTLVATVTPGGYQLGWLQLLSGGYSLLCGAVTLGATAVTGAIAGDSGGY</sequence>
<proteinExistence type="predicted"/>
<feature type="transmembrane region" description="Helical" evidence="1">
    <location>
        <begin position="193"/>
        <end position="214"/>
    </location>
</feature>
<keyword evidence="1" id="KW-0472">Membrane</keyword>
<reference evidence="2 3" key="1">
    <citation type="journal article" date="2019" name="Genome Biol. Evol.">
        <title>Whole-Genome Sequencing of the Giant Devil Catfish, Bagarius yarrelli.</title>
        <authorList>
            <person name="Jiang W."/>
            <person name="Lv Y."/>
            <person name="Cheng L."/>
            <person name="Yang K."/>
            <person name="Chao B."/>
            <person name="Wang X."/>
            <person name="Li Y."/>
            <person name="Pan X."/>
            <person name="You X."/>
            <person name="Zhang Y."/>
            <person name="Yang J."/>
            <person name="Li J."/>
            <person name="Zhang X."/>
            <person name="Liu S."/>
            <person name="Sun C."/>
            <person name="Yang J."/>
            <person name="Shi Q."/>
        </authorList>
    </citation>
    <scope>NUCLEOTIDE SEQUENCE [LARGE SCALE GENOMIC DNA]</scope>
    <source>
        <strain evidence="2">JWS20170419001</strain>
        <tissue evidence="2">Muscle</tissue>
    </source>
</reference>
<feature type="transmembrane region" description="Helical" evidence="1">
    <location>
        <begin position="221"/>
        <end position="240"/>
    </location>
</feature>
<evidence type="ECO:0000313" key="3">
    <source>
        <dbReference type="Proteomes" id="UP000319801"/>
    </source>
</evidence>
<organism evidence="2 3">
    <name type="scientific">Bagarius yarrelli</name>
    <name type="common">Goonch</name>
    <name type="synonym">Bagrus yarrelli</name>
    <dbReference type="NCBI Taxonomy" id="175774"/>
    <lineage>
        <taxon>Eukaryota</taxon>
        <taxon>Metazoa</taxon>
        <taxon>Chordata</taxon>
        <taxon>Craniata</taxon>
        <taxon>Vertebrata</taxon>
        <taxon>Euteleostomi</taxon>
        <taxon>Actinopterygii</taxon>
        <taxon>Neopterygii</taxon>
        <taxon>Teleostei</taxon>
        <taxon>Ostariophysi</taxon>
        <taxon>Siluriformes</taxon>
        <taxon>Sisoridae</taxon>
        <taxon>Sisorinae</taxon>
        <taxon>Bagarius</taxon>
    </lineage>
</organism>
<feature type="transmembrane region" description="Helical" evidence="1">
    <location>
        <begin position="119"/>
        <end position="137"/>
    </location>
</feature>
<dbReference type="EMBL" id="VCAZ01000291">
    <property type="protein sequence ID" value="TTU60634.1"/>
    <property type="molecule type" value="Genomic_DNA"/>
</dbReference>
<keyword evidence="3" id="KW-1185">Reference proteome</keyword>
<evidence type="ECO:0000256" key="1">
    <source>
        <dbReference type="SAM" id="Phobius"/>
    </source>
</evidence>
<evidence type="ECO:0000313" key="2">
    <source>
        <dbReference type="EMBL" id="TTU60634.1"/>
    </source>
</evidence>
<feature type="transmembrane region" description="Helical" evidence="1">
    <location>
        <begin position="84"/>
        <end position="107"/>
    </location>
</feature>